<dbReference type="Pfam" id="PF17042">
    <property type="entry name" value="NBD_C"/>
    <property type="match status" value="1"/>
</dbReference>
<dbReference type="GO" id="GO:0016301">
    <property type="term" value="F:kinase activity"/>
    <property type="evidence" value="ECO:0007669"/>
    <property type="project" value="UniProtKB-KW"/>
</dbReference>
<proteinExistence type="inferred from homology"/>
<evidence type="ECO:0000256" key="4">
    <source>
        <dbReference type="ARBA" id="ARBA00022777"/>
    </source>
</evidence>
<evidence type="ECO:0000259" key="8">
    <source>
        <dbReference type="Pfam" id="PF17042"/>
    </source>
</evidence>
<dbReference type="EMBL" id="JAGETZ010000005">
    <property type="protein sequence ID" value="MBO2010134.1"/>
    <property type="molecule type" value="Genomic_DNA"/>
</dbReference>
<evidence type="ECO:0000256" key="3">
    <source>
        <dbReference type="ARBA" id="ARBA00022741"/>
    </source>
</evidence>
<dbReference type="InterPro" id="IPR037051">
    <property type="entry name" value="4-carb_acid_sugar_kinase_N_sf"/>
</dbReference>
<dbReference type="InterPro" id="IPR031475">
    <property type="entry name" value="NBD_C"/>
</dbReference>
<evidence type="ECO:0000256" key="5">
    <source>
        <dbReference type="ARBA" id="ARBA00022840"/>
    </source>
</evidence>
<evidence type="ECO:0000259" key="7">
    <source>
        <dbReference type="Pfam" id="PF07005"/>
    </source>
</evidence>
<dbReference type="SUPFAM" id="SSF142764">
    <property type="entry name" value="YgbK-like"/>
    <property type="match status" value="1"/>
</dbReference>
<gene>
    <name evidence="9" type="ORF">J4E00_13805</name>
</gene>
<dbReference type="InterPro" id="IPR042213">
    <property type="entry name" value="NBD_C_sf"/>
</dbReference>
<dbReference type="InterPro" id="IPR010737">
    <property type="entry name" value="4-carb_acid_sugar_kinase_N"/>
</dbReference>
<keyword evidence="2" id="KW-0808">Transferase</keyword>
<accession>A0ABS3QH71</accession>
<feature type="domain" description="Four-carbon acid sugar kinase nucleotide binding" evidence="8">
    <location>
        <begin position="277"/>
        <end position="436"/>
    </location>
</feature>
<keyword evidence="3" id="KW-0547">Nucleotide-binding</keyword>
<protein>
    <submittedName>
        <fullName evidence="9">Four-carbon acid sugar kinase family protein</fullName>
    </submittedName>
</protein>
<dbReference type="Pfam" id="PF07005">
    <property type="entry name" value="SBD_N"/>
    <property type="match status" value="1"/>
</dbReference>
<feature type="domain" description="Four-carbon acid sugar kinase N-terminal" evidence="7">
    <location>
        <begin position="7"/>
        <end position="251"/>
    </location>
</feature>
<keyword evidence="10" id="KW-1185">Reference proteome</keyword>
<keyword evidence="5" id="KW-0067">ATP-binding</keyword>
<dbReference type="Proteomes" id="UP000664369">
    <property type="component" value="Unassembled WGS sequence"/>
</dbReference>
<dbReference type="Gene3D" id="3.40.980.20">
    <property type="entry name" value="Four-carbon acid sugar kinase, nucleotide binding domain"/>
    <property type="match status" value="1"/>
</dbReference>
<keyword evidence="6" id="KW-0119">Carbohydrate metabolism</keyword>
<sequence length="445" mass="46260">MSKQLLLAYYGDDFTGSTDALEFLSRAGARTALFIAPPTPAQLAAYPGLDAIGVAGLTRAMLPDAMQAALEPAFAQLRALGPRHVHYKVCSTFDSSPTVGSIGRAIEVGSRVFAGAFVPLLVAAPPLGRYCVFGNLFARLGIGSGGGIFRLDRHPSMSRHPVTPADESDLRLHLARQTNKPIGLLDILQITRPLAEVQAALAAQVRAGAEVILFDALYDEQLLGIGAALDGCATEKEPLFSVGSSGVEMALGQLWAQFGTLTPVVEWPSPGRAAPLLVVSGSCSPVTAGQIEWAKANGFAEVVLDAETLAAGINTPAAVAPYQQQAVNLLTGHRSVIVHTNGGVKTTSTNLPAEILGTALGLIAREAVQQTGVRRVVVAGGDTSSYAARAMGIEAVEMVAPLYPGAPLCRASAPDSPLHGLEVNFKGGQVGAPEYFGVLLEGRMP</sequence>
<dbReference type="Gene3D" id="3.40.50.10840">
    <property type="entry name" value="Putative sugar-binding, N-terminal domain"/>
    <property type="match status" value="1"/>
</dbReference>
<evidence type="ECO:0000256" key="6">
    <source>
        <dbReference type="ARBA" id="ARBA00023277"/>
    </source>
</evidence>
<evidence type="ECO:0000256" key="1">
    <source>
        <dbReference type="ARBA" id="ARBA00005715"/>
    </source>
</evidence>
<dbReference type="RefSeq" id="WP_208175764.1">
    <property type="nucleotide sequence ID" value="NZ_JAGETZ010000005.1"/>
</dbReference>
<keyword evidence="4 9" id="KW-0418">Kinase</keyword>
<comment type="caution">
    <text evidence="9">The sequence shown here is derived from an EMBL/GenBank/DDBJ whole genome shotgun (WGS) entry which is preliminary data.</text>
</comment>
<comment type="similarity">
    <text evidence="1">Belongs to the four-carbon acid sugar kinase family.</text>
</comment>
<organism evidence="9 10">
    <name type="scientific">Hymenobacter negativus</name>
    <dbReference type="NCBI Taxonomy" id="2795026"/>
    <lineage>
        <taxon>Bacteria</taxon>
        <taxon>Pseudomonadati</taxon>
        <taxon>Bacteroidota</taxon>
        <taxon>Cytophagia</taxon>
        <taxon>Cytophagales</taxon>
        <taxon>Hymenobacteraceae</taxon>
        <taxon>Hymenobacter</taxon>
    </lineage>
</organism>
<evidence type="ECO:0000313" key="10">
    <source>
        <dbReference type="Proteomes" id="UP000664369"/>
    </source>
</evidence>
<evidence type="ECO:0000256" key="2">
    <source>
        <dbReference type="ARBA" id="ARBA00022679"/>
    </source>
</evidence>
<evidence type="ECO:0000313" key="9">
    <source>
        <dbReference type="EMBL" id="MBO2010134.1"/>
    </source>
</evidence>
<reference evidence="9 10" key="1">
    <citation type="submission" date="2021-03" db="EMBL/GenBank/DDBJ databases">
        <authorList>
            <person name="Kim M.K."/>
        </authorList>
    </citation>
    <scope>NUCLEOTIDE SEQUENCE [LARGE SCALE GENOMIC DNA]</scope>
    <source>
        <strain evidence="9 10">BT442</strain>
    </source>
</reference>
<name>A0ABS3QH71_9BACT</name>